<dbReference type="Proteomes" id="UP000233837">
    <property type="component" value="Unassembled WGS sequence"/>
</dbReference>
<proteinExistence type="predicted"/>
<reference evidence="1 2" key="2">
    <citation type="journal article" date="2017" name="Nature">
        <title>The Apostasia genome and the evolution of orchids.</title>
        <authorList>
            <person name="Zhang G.Q."/>
            <person name="Liu K.W."/>
            <person name="Li Z."/>
            <person name="Lohaus R."/>
            <person name="Hsiao Y.Y."/>
            <person name="Niu S.C."/>
            <person name="Wang J.Y."/>
            <person name="Lin Y.C."/>
            <person name="Xu Q."/>
            <person name="Chen L.J."/>
            <person name="Yoshida K."/>
            <person name="Fujiwara S."/>
            <person name="Wang Z.W."/>
            <person name="Zhang Y.Q."/>
            <person name="Mitsuda N."/>
            <person name="Wang M."/>
            <person name="Liu G.H."/>
            <person name="Pecoraro L."/>
            <person name="Huang H.X."/>
            <person name="Xiao X.J."/>
            <person name="Lin M."/>
            <person name="Wu X.Y."/>
            <person name="Wu W.L."/>
            <person name="Chen Y.Y."/>
            <person name="Chang S.B."/>
            <person name="Sakamoto S."/>
            <person name="Ohme-Takagi M."/>
            <person name="Yagi M."/>
            <person name="Zeng S.J."/>
            <person name="Shen C.Y."/>
            <person name="Yeh C.M."/>
            <person name="Luo Y.B."/>
            <person name="Tsai W.C."/>
            <person name="Van de Peer Y."/>
            <person name="Liu Z.J."/>
        </authorList>
    </citation>
    <scope>NUCLEOTIDE SEQUENCE [LARGE SCALE GENOMIC DNA]</scope>
    <source>
        <tissue evidence="1">The whole plant</tissue>
    </source>
</reference>
<dbReference type="EMBL" id="KZ502563">
    <property type="protein sequence ID" value="PKU76038.1"/>
    <property type="molecule type" value="Genomic_DNA"/>
</dbReference>
<keyword evidence="2" id="KW-1185">Reference proteome</keyword>
<organism evidence="1 2">
    <name type="scientific">Dendrobium catenatum</name>
    <dbReference type="NCBI Taxonomy" id="906689"/>
    <lineage>
        <taxon>Eukaryota</taxon>
        <taxon>Viridiplantae</taxon>
        <taxon>Streptophyta</taxon>
        <taxon>Embryophyta</taxon>
        <taxon>Tracheophyta</taxon>
        <taxon>Spermatophyta</taxon>
        <taxon>Magnoliopsida</taxon>
        <taxon>Liliopsida</taxon>
        <taxon>Asparagales</taxon>
        <taxon>Orchidaceae</taxon>
        <taxon>Epidendroideae</taxon>
        <taxon>Malaxideae</taxon>
        <taxon>Dendrobiinae</taxon>
        <taxon>Dendrobium</taxon>
    </lineage>
</organism>
<gene>
    <name evidence="1" type="ORF">MA16_Dca021149</name>
</gene>
<dbReference type="AlphaFoldDB" id="A0A2I0WK47"/>
<reference evidence="1 2" key="1">
    <citation type="journal article" date="2016" name="Sci. Rep.">
        <title>The Dendrobium catenatum Lindl. genome sequence provides insights into polysaccharide synthase, floral development and adaptive evolution.</title>
        <authorList>
            <person name="Zhang G.Q."/>
            <person name="Xu Q."/>
            <person name="Bian C."/>
            <person name="Tsai W.C."/>
            <person name="Yeh C.M."/>
            <person name="Liu K.W."/>
            <person name="Yoshida K."/>
            <person name="Zhang L.S."/>
            <person name="Chang S.B."/>
            <person name="Chen F."/>
            <person name="Shi Y."/>
            <person name="Su Y.Y."/>
            <person name="Zhang Y.Q."/>
            <person name="Chen L.J."/>
            <person name="Yin Y."/>
            <person name="Lin M."/>
            <person name="Huang H."/>
            <person name="Deng H."/>
            <person name="Wang Z.W."/>
            <person name="Zhu S.L."/>
            <person name="Zhao X."/>
            <person name="Deng C."/>
            <person name="Niu S.C."/>
            <person name="Huang J."/>
            <person name="Wang M."/>
            <person name="Liu G.H."/>
            <person name="Yang H.J."/>
            <person name="Xiao X.J."/>
            <person name="Hsiao Y.Y."/>
            <person name="Wu W.L."/>
            <person name="Chen Y.Y."/>
            <person name="Mitsuda N."/>
            <person name="Ohme-Takagi M."/>
            <person name="Luo Y.B."/>
            <person name="Van de Peer Y."/>
            <person name="Liu Z.J."/>
        </authorList>
    </citation>
    <scope>NUCLEOTIDE SEQUENCE [LARGE SCALE GENOMIC DNA]</scope>
    <source>
        <tissue evidence="1">The whole plant</tissue>
    </source>
</reference>
<name>A0A2I0WK47_9ASPA</name>
<accession>A0A2I0WK47</accession>
<protein>
    <submittedName>
        <fullName evidence="1">Uncharacterized protein</fullName>
    </submittedName>
</protein>
<evidence type="ECO:0000313" key="1">
    <source>
        <dbReference type="EMBL" id="PKU76038.1"/>
    </source>
</evidence>
<evidence type="ECO:0000313" key="2">
    <source>
        <dbReference type="Proteomes" id="UP000233837"/>
    </source>
</evidence>
<sequence>MRAESSFGFTNWEGVGVERLVRIVREGEGSCQLERVRDVEDMGELCELLCEREGRTELCEWEQFGSCSLSVWVGDEKGVRELGREGLWVSSELERNGGNGFLCMRS</sequence>